<dbReference type="EMBL" id="CP092877">
    <property type="protein sequence ID" value="UYV77898.1"/>
    <property type="molecule type" value="Genomic_DNA"/>
</dbReference>
<sequence length="565" mass="64181">MNYKDQRIITINIFTFTTKVDDYKIFDIDDCFTDQEEYTWIQFRFKMPQDKRDEIIKRSVLAPEILKNKLYDLTEATPLRFSKFLFLWKICIDHIHIFVLFSSGFSDCATTCILTEQKPVETEDNQECTTYIRLPGNKILCHKADLAPKEKAASEMRNRHHVQPLLTWSTNAAHPVSLDQEPLQGDAQRTPNSTELVKSFGNIFLGPKAQKLILSPPEGSKDRLVLTQSGGQHPPKRGHALTHKGIGVPSTLDGGADEISEEAPPPSRQALDERLPILGVYDGFYDVSLIDPQFPVALLGKRIPNIFSLANDTSYEVAVEVNYLESYNASAFVIKTGSTTQWHADLAPKEMAASDMRNRCHCAAAPYMEYKHCSSCIPGLGALTGYYQPGQLNPGFLELLETIYFEEKYDIIQGEGKIIRRQEGNVTTYFYFQETNELFTITSDDKCSVEFLNDSNPFGSDFLQNWDDFEKDNTLIGPSSVLRKAYLKDRVQNLVQWSANYGERLSDMKDSYETSRIILTNKQSWTNSNILFVSSGDANIRGVSNVFWMHCPTDSDDTTVKYYFS</sequence>
<feature type="region of interest" description="Disordered" evidence="1">
    <location>
        <begin position="229"/>
        <end position="267"/>
    </location>
</feature>
<organism evidence="2 3">
    <name type="scientific">Cordylochernes scorpioides</name>
    <dbReference type="NCBI Taxonomy" id="51811"/>
    <lineage>
        <taxon>Eukaryota</taxon>
        <taxon>Metazoa</taxon>
        <taxon>Ecdysozoa</taxon>
        <taxon>Arthropoda</taxon>
        <taxon>Chelicerata</taxon>
        <taxon>Arachnida</taxon>
        <taxon>Pseudoscorpiones</taxon>
        <taxon>Cheliferoidea</taxon>
        <taxon>Chernetidae</taxon>
        <taxon>Cordylochernes</taxon>
    </lineage>
</organism>
<evidence type="ECO:0000313" key="2">
    <source>
        <dbReference type="EMBL" id="UYV77898.1"/>
    </source>
</evidence>
<reference evidence="2 3" key="1">
    <citation type="submission" date="2022-01" db="EMBL/GenBank/DDBJ databases">
        <title>A chromosomal length assembly of Cordylochernes scorpioides.</title>
        <authorList>
            <person name="Zeh D."/>
            <person name="Zeh J."/>
        </authorList>
    </citation>
    <scope>NUCLEOTIDE SEQUENCE [LARGE SCALE GENOMIC DNA]</scope>
    <source>
        <strain evidence="2">IN4F17</strain>
        <tissue evidence="2">Whole Body</tissue>
    </source>
</reference>
<evidence type="ECO:0000256" key="1">
    <source>
        <dbReference type="SAM" id="MobiDB-lite"/>
    </source>
</evidence>
<evidence type="ECO:0000313" key="3">
    <source>
        <dbReference type="Proteomes" id="UP001235939"/>
    </source>
</evidence>
<gene>
    <name evidence="2" type="ORF">LAZ67_15002722</name>
</gene>
<protein>
    <submittedName>
        <fullName evidence="2">Uncharacterized protein</fullName>
    </submittedName>
</protein>
<name>A0ABY6L9S8_9ARAC</name>
<proteinExistence type="predicted"/>
<keyword evidence="3" id="KW-1185">Reference proteome</keyword>
<accession>A0ABY6L9S8</accession>
<feature type="non-terminal residue" evidence="2">
    <location>
        <position position="565"/>
    </location>
</feature>
<dbReference type="Proteomes" id="UP001235939">
    <property type="component" value="Chromosome 15"/>
</dbReference>